<evidence type="ECO:0000313" key="6">
    <source>
        <dbReference type="Proteomes" id="UP000437131"/>
    </source>
</evidence>
<dbReference type="AlphaFoldDB" id="A0A844H2W2"/>
<dbReference type="GO" id="GO:0043565">
    <property type="term" value="F:sequence-specific DNA binding"/>
    <property type="evidence" value="ECO:0007669"/>
    <property type="project" value="InterPro"/>
</dbReference>
<evidence type="ECO:0000313" key="5">
    <source>
        <dbReference type="EMBL" id="MTF40496.1"/>
    </source>
</evidence>
<keyword evidence="3" id="KW-0804">Transcription</keyword>
<sequence length="334" mass="39195">MTISISTEEFKAIWQESIEKGEIKEYRSKTETITPFPPYLGTGFWREIELRNGLTVLIQDYCYHQKIIEIDKVESSSQLVSSFYLKGGYTSTVDNLFLSREVTPKNNQLFLIKDTIEKDEIPANKPILAIKLIIDKEFLNHLCFESNHPLFQHLERWRKDQEIEPFLYNCQTSAHLETLLKQIIDCPYQGCLAQMYLESKIMDLLRLQFEQILTLEIEQKLSFNRDDIERIYQAKNILINNYKDPPSLINLARQVGLNDYKLKKGFLHCFQMTVFGYLRHYRLLEAQRLIKDYNYNIAGVASQVGYKSLGSFSSAFKAEFGVSPKQYQKQFVMR</sequence>
<feature type="domain" description="HTH araC/xylS-type" evidence="4">
    <location>
        <begin position="232"/>
        <end position="330"/>
    </location>
</feature>
<dbReference type="Gene3D" id="1.10.10.60">
    <property type="entry name" value="Homeodomain-like"/>
    <property type="match status" value="2"/>
</dbReference>
<organism evidence="5 6">
    <name type="scientific">Cyanobacterium aponinum 0216</name>
    <dbReference type="NCBI Taxonomy" id="2676140"/>
    <lineage>
        <taxon>Bacteria</taxon>
        <taxon>Bacillati</taxon>
        <taxon>Cyanobacteriota</taxon>
        <taxon>Cyanophyceae</taxon>
        <taxon>Oscillatoriophycideae</taxon>
        <taxon>Chroococcales</taxon>
        <taxon>Geminocystaceae</taxon>
        <taxon>Cyanobacterium</taxon>
    </lineage>
</organism>
<dbReference type="Pfam" id="PF12833">
    <property type="entry name" value="HTH_18"/>
    <property type="match status" value="1"/>
</dbReference>
<dbReference type="PRINTS" id="PR00032">
    <property type="entry name" value="HTHARAC"/>
</dbReference>
<dbReference type="EMBL" id="WMIA01000031">
    <property type="protein sequence ID" value="MTF40496.1"/>
    <property type="molecule type" value="Genomic_DNA"/>
</dbReference>
<dbReference type="RefSeq" id="WP_155084646.1">
    <property type="nucleotide sequence ID" value="NZ_WMIA01000031.1"/>
</dbReference>
<comment type="caution">
    <text evidence="5">The sequence shown here is derived from an EMBL/GenBank/DDBJ whole genome shotgun (WGS) entry which is preliminary data.</text>
</comment>
<name>A0A844H2W2_9CHRO</name>
<dbReference type="Proteomes" id="UP000437131">
    <property type="component" value="Unassembled WGS sequence"/>
</dbReference>
<dbReference type="PANTHER" id="PTHR47893:SF1">
    <property type="entry name" value="REGULATORY PROTEIN PCHR"/>
    <property type="match status" value="1"/>
</dbReference>
<dbReference type="PANTHER" id="PTHR47893">
    <property type="entry name" value="REGULATORY PROTEIN PCHR"/>
    <property type="match status" value="1"/>
</dbReference>
<evidence type="ECO:0000256" key="3">
    <source>
        <dbReference type="ARBA" id="ARBA00023163"/>
    </source>
</evidence>
<dbReference type="SMART" id="SM00342">
    <property type="entry name" value="HTH_ARAC"/>
    <property type="match status" value="1"/>
</dbReference>
<evidence type="ECO:0000259" key="4">
    <source>
        <dbReference type="PROSITE" id="PS01124"/>
    </source>
</evidence>
<evidence type="ECO:0000256" key="2">
    <source>
        <dbReference type="ARBA" id="ARBA00023125"/>
    </source>
</evidence>
<keyword evidence="1" id="KW-0805">Transcription regulation</keyword>
<proteinExistence type="predicted"/>
<dbReference type="GO" id="GO:0003700">
    <property type="term" value="F:DNA-binding transcription factor activity"/>
    <property type="evidence" value="ECO:0007669"/>
    <property type="project" value="InterPro"/>
</dbReference>
<accession>A0A844H2W2</accession>
<dbReference type="InterPro" id="IPR053142">
    <property type="entry name" value="PchR_regulatory_protein"/>
</dbReference>
<gene>
    <name evidence="5" type="ORF">GGC33_16420</name>
</gene>
<protein>
    <submittedName>
        <fullName evidence="5">Helix-turn-helix domain-containing protein</fullName>
    </submittedName>
</protein>
<dbReference type="InterPro" id="IPR020449">
    <property type="entry name" value="Tscrpt_reg_AraC-type_HTH"/>
</dbReference>
<evidence type="ECO:0000256" key="1">
    <source>
        <dbReference type="ARBA" id="ARBA00023015"/>
    </source>
</evidence>
<dbReference type="PROSITE" id="PS01124">
    <property type="entry name" value="HTH_ARAC_FAMILY_2"/>
    <property type="match status" value="1"/>
</dbReference>
<reference evidence="5 6" key="1">
    <citation type="submission" date="2019-11" db="EMBL/GenBank/DDBJ databases">
        <title>Isolation of a new High Light Tolerant Cyanobacteria.</title>
        <authorList>
            <person name="Dobson Z."/>
            <person name="Vaughn N."/>
            <person name="Vaughn M."/>
            <person name="Fromme P."/>
            <person name="Mazor Y."/>
        </authorList>
    </citation>
    <scope>NUCLEOTIDE SEQUENCE [LARGE SCALE GENOMIC DNA]</scope>
    <source>
        <strain evidence="5 6">0216</strain>
    </source>
</reference>
<dbReference type="InterPro" id="IPR018062">
    <property type="entry name" value="HTH_AraC-typ_CS"/>
</dbReference>
<dbReference type="InterPro" id="IPR018060">
    <property type="entry name" value="HTH_AraC"/>
</dbReference>
<dbReference type="SUPFAM" id="SSF46689">
    <property type="entry name" value="Homeodomain-like"/>
    <property type="match status" value="2"/>
</dbReference>
<dbReference type="PROSITE" id="PS00041">
    <property type="entry name" value="HTH_ARAC_FAMILY_1"/>
    <property type="match status" value="1"/>
</dbReference>
<dbReference type="InterPro" id="IPR009057">
    <property type="entry name" value="Homeodomain-like_sf"/>
</dbReference>
<keyword evidence="2" id="KW-0238">DNA-binding</keyword>